<name>A0A4Z0P978_9BACT</name>
<gene>
    <name evidence="2" type="ORF">EU556_13655</name>
</gene>
<protein>
    <recommendedName>
        <fullName evidence="4">Lipocalin-like protein</fullName>
    </recommendedName>
</protein>
<comment type="caution">
    <text evidence="2">The sequence shown here is derived from an EMBL/GenBank/DDBJ whole genome shotgun (WGS) entry which is preliminary data.</text>
</comment>
<proteinExistence type="predicted"/>
<evidence type="ECO:0000313" key="2">
    <source>
        <dbReference type="EMBL" id="TGE08729.1"/>
    </source>
</evidence>
<evidence type="ECO:0000313" key="3">
    <source>
        <dbReference type="Proteomes" id="UP000298337"/>
    </source>
</evidence>
<evidence type="ECO:0000256" key="1">
    <source>
        <dbReference type="SAM" id="SignalP"/>
    </source>
</evidence>
<feature type="signal peptide" evidence="1">
    <location>
        <begin position="1"/>
        <end position="25"/>
    </location>
</feature>
<dbReference type="AlphaFoldDB" id="A0A4Z0P978"/>
<feature type="chain" id="PRO_5021226507" description="Lipocalin-like protein" evidence="1">
    <location>
        <begin position="26"/>
        <end position="126"/>
    </location>
</feature>
<dbReference type="EMBL" id="SRLA01000002">
    <property type="protein sequence ID" value="TGE08729.1"/>
    <property type="molecule type" value="Genomic_DNA"/>
</dbReference>
<sequence>MKTSLLSRLSAVCLFLVCATTLAKADPVVYTESPIIAKTGYWTIVTDSQIRDRSTVRFYNDQHELLYEEQLNGVYLDPSKSLAAHRRISKMLGTTLQQVQRLSTNCVVSTHMVALNRHTQRLYAVR</sequence>
<keyword evidence="1" id="KW-0732">Signal</keyword>
<dbReference type="OrthoDB" id="886110at2"/>
<dbReference type="Proteomes" id="UP000298337">
    <property type="component" value="Unassembled WGS sequence"/>
</dbReference>
<reference evidence="2 3" key="1">
    <citation type="submission" date="2019-04" db="EMBL/GenBank/DDBJ databases">
        <authorList>
            <person name="Feng G."/>
            <person name="Zhang J."/>
            <person name="Zhu H."/>
        </authorList>
    </citation>
    <scope>NUCLEOTIDE SEQUENCE [LARGE SCALE GENOMIC DNA]</scope>
    <source>
        <strain evidence="2 3">92R-1</strain>
    </source>
</reference>
<evidence type="ECO:0008006" key="4">
    <source>
        <dbReference type="Google" id="ProtNLM"/>
    </source>
</evidence>
<keyword evidence="3" id="KW-1185">Reference proteome</keyword>
<accession>A0A4Z0P978</accession>
<dbReference type="RefSeq" id="WP_135434639.1">
    <property type="nucleotide sequence ID" value="NZ_SRLA01000002.1"/>
</dbReference>
<organism evidence="2 3">
    <name type="scientific">Hymenobacter fodinae</name>
    <dbReference type="NCBI Taxonomy" id="2510796"/>
    <lineage>
        <taxon>Bacteria</taxon>
        <taxon>Pseudomonadati</taxon>
        <taxon>Bacteroidota</taxon>
        <taxon>Cytophagia</taxon>
        <taxon>Cytophagales</taxon>
        <taxon>Hymenobacteraceae</taxon>
        <taxon>Hymenobacter</taxon>
    </lineage>
</organism>